<dbReference type="CDD" id="cd04179">
    <property type="entry name" value="DPM_DPG-synthase_like"/>
    <property type="match status" value="1"/>
</dbReference>
<accession>A0A382LNM9</accession>
<gene>
    <name evidence="3" type="ORF">METZ01_LOCUS289345</name>
</gene>
<dbReference type="InterPro" id="IPR001173">
    <property type="entry name" value="Glyco_trans_2-like"/>
</dbReference>
<dbReference type="PANTHER" id="PTHR48090:SF6">
    <property type="entry name" value="SLR5056 PROTEIN"/>
    <property type="match status" value="1"/>
</dbReference>
<dbReference type="Gene3D" id="3.90.550.10">
    <property type="entry name" value="Spore Coat Polysaccharide Biosynthesis Protein SpsA, Chain A"/>
    <property type="match status" value="1"/>
</dbReference>
<dbReference type="AlphaFoldDB" id="A0A382LNM9"/>
<name>A0A382LNM9_9ZZZZ</name>
<protein>
    <recommendedName>
        <fullName evidence="2">Glycosyltransferase 2-like domain-containing protein</fullName>
    </recommendedName>
</protein>
<proteinExistence type="predicted"/>
<dbReference type="PANTHER" id="PTHR48090">
    <property type="entry name" value="UNDECAPRENYL-PHOSPHATE 4-DEOXY-4-FORMAMIDO-L-ARABINOSE TRANSFERASE-RELATED"/>
    <property type="match status" value="1"/>
</dbReference>
<organism evidence="3">
    <name type="scientific">marine metagenome</name>
    <dbReference type="NCBI Taxonomy" id="408172"/>
    <lineage>
        <taxon>unclassified sequences</taxon>
        <taxon>metagenomes</taxon>
        <taxon>ecological metagenomes</taxon>
    </lineage>
</organism>
<feature type="transmembrane region" description="Helical" evidence="1">
    <location>
        <begin position="252"/>
        <end position="275"/>
    </location>
</feature>
<feature type="domain" description="Glycosyltransferase 2-like" evidence="2">
    <location>
        <begin position="16"/>
        <end position="176"/>
    </location>
</feature>
<keyword evidence="1" id="KW-0812">Transmembrane</keyword>
<evidence type="ECO:0000256" key="1">
    <source>
        <dbReference type="SAM" id="Phobius"/>
    </source>
</evidence>
<sequence>MLETPHLYKQNYVITAVVPCYRERNQILSVLSKFDDAVNHIIVVDDACPEDTGKHVKQQCNDKRVQVIVNKENQGVGGATLAGYERALELGADLIVKIDGDGQMDPAMVSTLVRPICNGQADYAKGNRFYRLEGISGMPIPRIIGNFVLSFASKMSSGYWKNFDPTNGFTAIHAKVASILPRDKLARDYFFESDMLHQLNILRAVVADVPMEANYGEETSSLTISKILMPFAYNHFVNFMRRIFYTYFLRDFNIASLELVLGVILTTFGTIYGAINWYDSLISQVPAHTGTIILAALPFLVGSYLLISFLNFDLQNQPKTPLHLSL</sequence>
<dbReference type="InterPro" id="IPR029044">
    <property type="entry name" value="Nucleotide-diphossugar_trans"/>
</dbReference>
<evidence type="ECO:0000313" key="3">
    <source>
        <dbReference type="EMBL" id="SVC36491.1"/>
    </source>
</evidence>
<dbReference type="SUPFAM" id="SSF53448">
    <property type="entry name" value="Nucleotide-diphospho-sugar transferases"/>
    <property type="match status" value="1"/>
</dbReference>
<dbReference type="InterPro" id="IPR050256">
    <property type="entry name" value="Glycosyltransferase_2"/>
</dbReference>
<keyword evidence="1" id="KW-1133">Transmembrane helix</keyword>
<dbReference type="EMBL" id="UINC01087264">
    <property type="protein sequence ID" value="SVC36491.1"/>
    <property type="molecule type" value="Genomic_DNA"/>
</dbReference>
<evidence type="ECO:0000259" key="2">
    <source>
        <dbReference type="Pfam" id="PF00535"/>
    </source>
</evidence>
<reference evidence="3" key="1">
    <citation type="submission" date="2018-05" db="EMBL/GenBank/DDBJ databases">
        <authorList>
            <person name="Lanie J.A."/>
            <person name="Ng W.-L."/>
            <person name="Kazmierczak K.M."/>
            <person name="Andrzejewski T.M."/>
            <person name="Davidsen T.M."/>
            <person name="Wayne K.J."/>
            <person name="Tettelin H."/>
            <person name="Glass J.I."/>
            <person name="Rusch D."/>
            <person name="Podicherti R."/>
            <person name="Tsui H.-C.T."/>
            <person name="Winkler M.E."/>
        </authorList>
    </citation>
    <scope>NUCLEOTIDE SEQUENCE</scope>
</reference>
<keyword evidence="1" id="KW-0472">Membrane</keyword>
<dbReference type="Pfam" id="PF00535">
    <property type="entry name" value="Glycos_transf_2"/>
    <property type="match status" value="1"/>
</dbReference>
<feature type="transmembrane region" description="Helical" evidence="1">
    <location>
        <begin position="287"/>
        <end position="310"/>
    </location>
</feature>